<dbReference type="GO" id="GO:0008758">
    <property type="term" value="F:UDP-2,3-diacylglucosamine hydrolase activity"/>
    <property type="evidence" value="ECO:0007669"/>
    <property type="project" value="TreeGrafter"/>
</dbReference>
<evidence type="ECO:0000313" key="2">
    <source>
        <dbReference type="EMBL" id="PMC61864.1"/>
    </source>
</evidence>
<name>A0A2N6SXQ2_9CORY</name>
<dbReference type="GO" id="GO:0009245">
    <property type="term" value="P:lipid A biosynthetic process"/>
    <property type="evidence" value="ECO:0007669"/>
    <property type="project" value="TreeGrafter"/>
</dbReference>
<gene>
    <name evidence="2" type="ORF">CJ204_08520</name>
</gene>
<sequence length="376" mass="40980">MRRPWPCLGPSWRRSCRKRWLPSVRSWQKLYARVRGGSVAPVARNTENAFRRPPRDLPTLPAVFGGRGESAGAVTVAKRAALVAGGIVGGLGLAGAATFVYANQIELKAFRLKRVRVPALPAGHRQLRILHVSDFHMTRSQRKKQRWVAGLDALEPDLVVNTGDNLGGADAVPAVLTALGPLLDRPGVFVFGTNDYFGPKPVNPFRYLTGKKRRPSAEKLPWEGMRAAFIERGWSDATHRRLEFAAGGVRLAVTGVDDPHHGLDDYDSVAGAPNADADLAIGLSHSPEPRVLDRFADDGYDLVLSGHTHGGQVCLPFERAIVTNCGIDRARASGLSRWTERMWLHVSNGLGTSPYAPVRLFCPPSATLIEMVARES</sequence>
<dbReference type="Pfam" id="PF00149">
    <property type="entry name" value="Metallophos"/>
    <property type="match status" value="1"/>
</dbReference>
<dbReference type="Gene3D" id="3.60.21.10">
    <property type="match status" value="1"/>
</dbReference>
<dbReference type="AlphaFoldDB" id="A0A2N6SXQ2"/>
<dbReference type="InterPro" id="IPR029052">
    <property type="entry name" value="Metallo-depent_PP-like"/>
</dbReference>
<dbReference type="InterPro" id="IPR051158">
    <property type="entry name" value="Metallophosphoesterase_sf"/>
</dbReference>
<dbReference type="SUPFAM" id="SSF56300">
    <property type="entry name" value="Metallo-dependent phosphatases"/>
    <property type="match status" value="1"/>
</dbReference>
<comment type="caution">
    <text evidence="2">The sequence shown here is derived from an EMBL/GenBank/DDBJ whole genome shotgun (WGS) entry which is preliminary data.</text>
</comment>
<protein>
    <submittedName>
        <fullName evidence="2">Metallophosphoesterase</fullName>
    </submittedName>
</protein>
<feature type="domain" description="Calcineurin-like phosphoesterase" evidence="1">
    <location>
        <begin position="127"/>
        <end position="310"/>
    </location>
</feature>
<dbReference type="InterPro" id="IPR004843">
    <property type="entry name" value="Calcineurin-like_PHP"/>
</dbReference>
<proteinExistence type="predicted"/>
<dbReference type="STRING" id="1725.WU86_04200"/>
<dbReference type="EMBL" id="PNHF01000019">
    <property type="protein sequence ID" value="PMC61864.1"/>
    <property type="molecule type" value="Genomic_DNA"/>
</dbReference>
<dbReference type="PANTHER" id="PTHR31302">
    <property type="entry name" value="TRANSMEMBRANE PROTEIN WITH METALLOPHOSPHOESTERASE DOMAIN-RELATED"/>
    <property type="match status" value="1"/>
</dbReference>
<accession>A0A2N6SXQ2</accession>
<evidence type="ECO:0000259" key="1">
    <source>
        <dbReference type="Pfam" id="PF00149"/>
    </source>
</evidence>
<dbReference type="PANTHER" id="PTHR31302:SF20">
    <property type="entry name" value="CONSERVED PROTEIN"/>
    <property type="match status" value="1"/>
</dbReference>
<evidence type="ECO:0000313" key="3">
    <source>
        <dbReference type="Proteomes" id="UP000235363"/>
    </source>
</evidence>
<dbReference type="Proteomes" id="UP000235363">
    <property type="component" value="Unassembled WGS sequence"/>
</dbReference>
<organism evidence="2 3">
    <name type="scientific">Corynebacterium xerosis</name>
    <dbReference type="NCBI Taxonomy" id="1725"/>
    <lineage>
        <taxon>Bacteria</taxon>
        <taxon>Bacillati</taxon>
        <taxon>Actinomycetota</taxon>
        <taxon>Actinomycetes</taxon>
        <taxon>Mycobacteriales</taxon>
        <taxon>Corynebacteriaceae</taxon>
        <taxon>Corynebacterium</taxon>
    </lineage>
</organism>
<dbReference type="GO" id="GO:0016020">
    <property type="term" value="C:membrane"/>
    <property type="evidence" value="ECO:0007669"/>
    <property type="project" value="GOC"/>
</dbReference>
<reference evidence="2 3" key="1">
    <citation type="submission" date="2017-09" db="EMBL/GenBank/DDBJ databases">
        <title>Bacterial strain isolated from the female urinary microbiota.</title>
        <authorList>
            <person name="Thomas-White K."/>
            <person name="Kumar N."/>
            <person name="Forster S."/>
            <person name="Putonti C."/>
            <person name="Lawley T."/>
            <person name="Wolfe A.J."/>
        </authorList>
    </citation>
    <scope>NUCLEOTIDE SEQUENCE [LARGE SCALE GENOMIC DNA]</scope>
    <source>
        <strain evidence="2 3">UMB0908</strain>
    </source>
</reference>